<name>A0A9D7S627_9BACT</name>
<dbReference type="GO" id="GO:0008270">
    <property type="term" value="F:zinc ion binding"/>
    <property type="evidence" value="ECO:0007669"/>
    <property type="project" value="InterPro"/>
</dbReference>
<keyword evidence="9" id="KW-0862">Zinc</keyword>
<comment type="subcellular location">
    <subcellularLocation>
        <location evidence="2">Secreted</location>
    </subcellularLocation>
</comment>
<evidence type="ECO:0000256" key="1">
    <source>
        <dbReference type="ARBA" id="ARBA00001947"/>
    </source>
</evidence>
<keyword evidence="10" id="KW-0482">Metalloprotease</keyword>
<reference evidence="15 16" key="1">
    <citation type="submission" date="2020-10" db="EMBL/GenBank/DDBJ databases">
        <title>Connecting structure to function with the recovery of over 1000 high-quality activated sludge metagenome-assembled genomes encoding full-length rRNA genes using long-read sequencing.</title>
        <authorList>
            <person name="Singleton C.M."/>
            <person name="Petriglieri F."/>
            <person name="Kristensen J.M."/>
            <person name="Kirkegaard R.H."/>
            <person name="Michaelsen T.Y."/>
            <person name="Andersen M.H."/>
            <person name="Karst S.M."/>
            <person name="Dueholm M.S."/>
            <person name="Nielsen P.H."/>
            <person name="Albertsen M."/>
        </authorList>
    </citation>
    <scope>NUCLEOTIDE SEQUENCE [LARGE SCALE GENOMIC DNA]</scope>
    <source>
        <strain evidence="15">Ribe_18-Q3-R11-54_BAT3C.373</strain>
    </source>
</reference>
<evidence type="ECO:0000259" key="13">
    <source>
        <dbReference type="Pfam" id="PF02225"/>
    </source>
</evidence>
<comment type="caution">
    <text evidence="15">The sequence shown here is derived from an EMBL/GenBank/DDBJ whole genome shotgun (WGS) entry which is preliminary data.</text>
</comment>
<evidence type="ECO:0000256" key="2">
    <source>
        <dbReference type="ARBA" id="ARBA00004613"/>
    </source>
</evidence>
<dbReference type="Gene3D" id="1.10.390.10">
    <property type="entry name" value="Neutral Protease Domain 2"/>
    <property type="match status" value="1"/>
</dbReference>
<dbReference type="InterPro" id="IPR027268">
    <property type="entry name" value="Peptidase_M4/M1_CTD_sf"/>
</dbReference>
<evidence type="ECO:0000256" key="10">
    <source>
        <dbReference type="ARBA" id="ARBA00023049"/>
    </source>
</evidence>
<dbReference type="Pfam" id="PF02225">
    <property type="entry name" value="PA"/>
    <property type="match status" value="1"/>
</dbReference>
<evidence type="ECO:0000313" key="15">
    <source>
        <dbReference type="EMBL" id="MBK9716041.1"/>
    </source>
</evidence>
<evidence type="ECO:0000256" key="3">
    <source>
        <dbReference type="ARBA" id="ARBA00006006"/>
    </source>
</evidence>
<evidence type="ECO:0000259" key="14">
    <source>
        <dbReference type="Pfam" id="PF07504"/>
    </source>
</evidence>
<keyword evidence="11" id="KW-0865">Zymogen</keyword>
<dbReference type="InterPro" id="IPR003137">
    <property type="entry name" value="PA_domain"/>
</dbReference>
<dbReference type="NCBIfam" id="TIGR01451">
    <property type="entry name" value="B_ant_repeat"/>
    <property type="match status" value="1"/>
</dbReference>
<dbReference type="EMBL" id="JADKFW010000004">
    <property type="protein sequence ID" value="MBK9716041.1"/>
    <property type="molecule type" value="Genomic_DNA"/>
</dbReference>
<keyword evidence="6" id="KW-0479">Metal-binding</keyword>
<dbReference type="Gene3D" id="3.10.170.10">
    <property type="match status" value="2"/>
</dbReference>
<dbReference type="InterPro" id="IPR001842">
    <property type="entry name" value="Peptidase_M36"/>
</dbReference>
<keyword evidence="4" id="KW-0964">Secreted</keyword>
<dbReference type="InterPro" id="IPR050371">
    <property type="entry name" value="Fungal_virulence_M36"/>
</dbReference>
<proteinExistence type="inferred from homology"/>
<comment type="similarity">
    <text evidence="3">Belongs to the peptidase M36 family.</text>
</comment>
<dbReference type="SUPFAM" id="SSF55486">
    <property type="entry name" value="Metalloproteases ('zincins'), catalytic domain"/>
    <property type="match status" value="1"/>
</dbReference>
<protein>
    <submittedName>
        <fullName evidence="15">T9SS-dependent M36 family metallopeptidase</fullName>
    </submittedName>
</protein>
<sequence>MKKNIYLLFIINVLYISNSLIAQNLQALSLGKQYLEASKTNWNLTSADLKDLIITDQYVSDHNGVTHIYFQQAYKGIPIYNAVTSVHVTKEGKVFDSPCRFIGNIESKVNATQPRINALQALEKLIFHYDVKNAVMPVEKRRSNDKDRYFEKTNFTHSDIPARLMYFQTADGKLRLTWDVSTDFVDRADYWSTRVDAITGEILDKHNYTVKCSFSHQHHEKCVEQNSHFGQQKKKQSALINIQDQNKTAVAAKPAASVYNVFPIPVESPLHGNRQLVTDPAYPNASPFGWHDTNGQAGPEFTITRGNNVNAYLDRNGDNAVDAERADGGASLNFDFPFDSKKEPASYTKAAVTNLFYVNNMMHDVLYQFGFDEKAGNFQQNNYNKGGTGADQVLAEAQDGSGTNNANFATPADGSSGRMQMFLWTAAPGEVRVDAPAEVEGYLSVNGATGWGGRASTTPITGEVVWSNDGDPGNEKKGCKDAQKRSILDGKIVLIERGLCDFSEKAYYAQKAGAKAVIICGFDEQNVGMAAGANATLVTIPAYFARKSVCDKIAPFVGKGLIITVKTPEDTNAGPDSLDGDFDNGIITHEYGHGVSNRLTGGPAQANCLSNAEQMGEGWSDFMSLIMTAKQGDKGDQIKGIGNFATSAPIDGIGIRRRPYTTNMAVNEFTYHNIDAEEHNLGEVWAAMLWDLYWAMADKYGFDPTFSNKNAGNNRCIQLVMDGMKLQPCRPGFVDGRNAILKADTLLYNGENACLIWNVFARRGLGFGAKQGDANLVGDEVEDYEAFPTCINKTVIAKSAPFIIKSGQEITYSLSVRNLRAGEVNNVELEDHIPAGCTYVNGSSNLVPKSVASDKISWEISNMKSLETKTITYKLKTASDKYSNTRFFDDFEDPNTEFNYDFYQRKGNGIWLWAGGDGFEGSTAWISESSATEERDHSFNNITPIDMGDDVTSLLFYHKINTQSGIDGGFVEISEDGGKIWNLLVTDDFQINPYVGGLSYNAIGIPLVKGFSGYTKDFIPSVASLEKYKGKKINVRFRYGNDDATESNNPGFKGWIVDNLEIINPFFYNSDFCIKTGLGEQYCVSLPGKGTLVDSKKVVGTNNPSNESGTALIFQILQKIY</sequence>
<dbReference type="GO" id="GO:0006508">
    <property type="term" value="P:proteolysis"/>
    <property type="evidence" value="ECO:0007669"/>
    <property type="project" value="UniProtKB-KW"/>
</dbReference>
<dbReference type="Pfam" id="PF01345">
    <property type="entry name" value="DUF11"/>
    <property type="match status" value="1"/>
</dbReference>
<dbReference type="Proteomes" id="UP000808349">
    <property type="component" value="Unassembled WGS sequence"/>
</dbReference>
<dbReference type="Pfam" id="PF02128">
    <property type="entry name" value="Peptidase_M36"/>
    <property type="match status" value="1"/>
</dbReference>
<dbReference type="GO" id="GO:0004222">
    <property type="term" value="F:metalloendopeptidase activity"/>
    <property type="evidence" value="ECO:0007669"/>
    <property type="project" value="InterPro"/>
</dbReference>
<dbReference type="CDD" id="cd09596">
    <property type="entry name" value="M36"/>
    <property type="match status" value="1"/>
</dbReference>
<dbReference type="Gene3D" id="3.10.450.490">
    <property type="match status" value="1"/>
</dbReference>
<keyword evidence="8" id="KW-0378">Hydrolase</keyword>
<dbReference type="Gene3D" id="3.50.30.30">
    <property type="match status" value="1"/>
</dbReference>
<dbReference type="InterPro" id="IPR047589">
    <property type="entry name" value="DUF11_rpt"/>
</dbReference>
<dbReference type="PANTHER" id="PTHR33478">
    <property type="entry name" value="EXTRACELLULAR METALLOPROTEINASE MEP"/>
    <property type="match status" value="1"/>
</dbReference>
<evidence type="ECO:0000259" key="12">
    <source>
        <dbReference type="Pfam" id="PF01345"/>
    </source>
</evidence>
<comment type="cofactor">
    <cofactor evidence="1">
        <name>Zn(2+)</name>
        <dbReference type="ChEBI" id="CHEBI:29105"/>
    </cofactor>
</comment>
<organism evidence="15 16">
    <name type="scientific">Candidatus Defluviibacterium haderslevense</name>
    <dbReference type="NCBI Taxonomy" id="2981993"/>
    <lineage>
        <taxon>Bacteria</taxon>
        <taxon>Pseudomonadati</taxon>
        <taxon>Bacteroidota</taxon>
        <taxon>Saprospiria</taxon>
        <taxon>Saprospirales</taxon>
        <taxon>Saprospiraceae</taxon>
        <taxon>Candidatus Defluviibacterium</taxon>
    </lineage>
</organism>
<dbReference type="CDD" id="cd04818">
    <property type="entry name" value="PA_subtilisin_1"/>
    <property type="match status" value="1"/>
</dbReference>
<dbReference type="GO" id="GO:0005615">
    <property type="term" value="C:extracellular space"/>
    <property type="evidence" value="ECO:0007669"/>
    <property type="project" value="InterPro"/>
</dbReference>
<dbReference type="InterPro" id="IPR046450">
    <property type="entry name" value="PA_dom_sf"/>
</dbReference>
<evidence type="ECO:0000313" key="16">
    <source>
        <dbReference type="Proteomes" id="UP000808349"/>
    </source>
</evidence>
<evidence type="ECO:0000256" key="8">
    <source>
        <dbReference type="ARBA" id="ARBA00022801"/>
    </source>
</evidence>
<evidence type="ECO:0000256" key="7">
    <source>
        <dbReference type="ARBA" id="ARBA00022729"/>
    </source>
</evidence>
<keyword evidence="7" id="KW-0732">Signal</keyword>
<dbReference type="AlphaFoldDB" id="A0A9D7S627"/>
<dbReference type="InterPro" id="IPR001434">
    <property type="entry name" value="OmcB-like_DUF11"/>
</dbReference>
<evidence type="ECO:0000256" key="5">
    <source>
        <dbReference type="ARBA" id="ARBA00022670"/>
    </source>
</evidence>
<evidence type="ECO:0000256" key="11">
    <source>
        <dbReference type="ARBA" id="ARBA00023145"/>
    </source>
</evidence>
<evidence type="ECO:0000256" key="4">
    <source>
        <dbReference type="ARBA" id="ARBA00022525"/>
    </source>
</evidence>
<keyword evidence="5" id="KW-0645">Protease</keyword>
<feature type="domain" description="FTP" evidence="14">
    <location>
        <begin position="51"/>
        <end position="95"/>
    </location>
</feature>
<dbReference type="Pfam" id="PF07504">
    <property type="entry name" value="FTP"/>
    <property type="match status" value="1"/>
</dbReference>
<gene>
    <name evidence="15" type="ORF">IPO85_00680</name>
</gene>
<feature type="domain" description="PA" evidence="13">
    <location>
        <begin position="461"/>
        <end position="548"/>
    </location>
</feature>
<evidence type="ECO:0000256" key="6">
    <source>
        <dbReference type="ARBA" id="ARBA00022723"/>
    </source>
</evidence>
<accession>A0A9D7S627</accession>
<dbReference type="InterPro" id="IPR011096">
    <property type="entry name" value="FTP_domain"/>
</dbReference>
<dbReference type="NCBIfam" id="NF038113">
    <property type="entry name" value="T9SSA_dep_M36"/>
    <property type="match status" value="1"/>
</dbReference>
<feature type="domain" description="DUF11" evidence="12">
    <location>
        <begin position="804"/>
        <end position="899"/>
    </location>
</feature>
<evidence type="ECO:0000256" key="9">
    <source>
        <dbReference type="ARBA" id="ARBA00022833"/>
    </source>
</evidence>
<dbReference type="SUPFAM" id="SSF52025">
    <property type="entry name" value="PA domain"/>
    <property type="match status" value="1"/>
</dbReference>
<dbReference type="PANTHER" id="PTHR33478:SF1">
    <property type="entry name" value="EXTRACELLULAR METALLOPROTEINASE MEP"/>
    <property type="match status" value="1"/>
</dbReference>